<accession>A0A9P8TS96</accession>
<protein>
    <submittedName>
        <fullName evidence="1">Uncharacterized protein</fullName>
    </submittedName>
</protein>
<gene>
    <name evidence="1" type="ORF">WICPIJ_000094</name>
</gene>
<reference evidence="1" key="2">
    <citation type="submission" date="2021-01" db="EMBL/GenBank/DDBJ databases">
        <authorList>
            <person name="Schikora-Tamarit M.A."/>
        </authorList>
    </citation>
    <scope>NUCLEOTIDE SEQUENCE</scope>
    <source>
        <strain evidence="1">CBS2887</strain>
    </source>
</reference>
<evidence type="ECO:0000313" key="2">
    <source>
        <dbReference type="Proteomes" id="UP000774326"/>
    </source>
</evidence>
<sequence length="132" mass="14344">MVTCLFEHLTVSNFLGNTVDNNWLVPGEDVFDKGLVFWVGDIQLLEVVGFPIWSNIEGWLVLFTSDQEDTDNTVVVVFTVNNTGTEQVLGGTGQSVEETTQQVVGHEGQGQFVVVLVVDSPDGPFGGVKVFP</sequence>
<comment type="caution">
    <text evidence="1">The sequence shown here is derived from an EMBL/GenBank/DDBJ whole genome shotgun (WGS) entry which is preliminary data.</text>
</comment>
<dbReference type="AlphaFoldDB" id="A0A9P8TS96"/>
<name>A0A9P8TS96_WICPI</name>
<keyword evidence="2" id="KW-1185">Reference proteome</keyword>
<dbReference type="EMBL" id="JAEUBG010000056">
    <property type="protein sequence ID" value="KAH3688921.1"/>
    <property type="molecule type" value="Genomic_DNA"/>
</dbReference>
<reference evidence="1" key="1">
    <citation type="journal article" date="2021" name="Open Biol.">
        <title>Shared evolutionary footprints suggest mitochondrial oxidative damage underlies multiple complex I losses in fungi.</title>
        <authorList>
            <person name="Schikora-Tamarit M.A."/>
            <person name="Marcet-Houben M."/>
            <person name="Nosek J."/>
            <person name="Gabaldon T."/>
        </authorList>
    </citation>
    <scope>NUCLEOTIDE SEQUENCE</scope>
    <source>
        <strain evidence="1">CBS2887</strain>
    </source>
</reference>
<proteinExistence type="predicted"/>
<evidence type="ECO:0000313" key="1">
    <source>
        <dbReference type="EMBL" id="KAH3688921.1"/>
    </source>
</evidence>
<organism evidence="1 2">
    <name type="scientific">Wickerhamomyces pijperi</name>
    <name type="common">Yeast</name>
    <name type="synonym">Pichia pijperi</name>
    <dbReference type="NCBI Taxonomy" id="599730"/>
    <lineage>
        <taxon>Eukaryota</taxon>
        <taxon>Fungi</taxon>
        <taxon>Dikarya</taxon>
        <taxon>Ascomycota</taxon>
        <taxon>Saccharomycotina</taxon>
        <taxon>Saccharomycetes</taxon>
        <taxon>Phaffomycetales</taxon>
        <taxon>Wickerhamomycetaceae</taxon>
        <taxon>Wickerhamomyces</taxon>
    </lineage>
</organism>
<dbReference type="Proteomes" id="UP000774326">
    <property type="component" value="Unassembled WGS sequence"/>
</dbReference>